<protein>
    <recommendedName>
        <fullName evidence="7">THAP-type domain-containing protein</fullName>
    </recommendedName>
</protein>
<dbReference type="PROSITE" id="PS50950">
    <property type="entry name" value="ZF_THAP"/>
    <property type="match status" value="1"/>
</dbReference>
<dbReference type="InterPro" id="IPR006612">
    <property type="entry name" value="THAP_Znf"/>
</dbReference>
<evidence type="ECO:0000256" key="5">
    <source>
        <dbReference type="PROSITE-ProRule" id="PRU00309"/>
    </source>
</evidence>
<dbReference type="SUPFAM" id="SSF57716">
    <property type="entry name" value="Glucocorticoid receptor-like (DNA-binding domain)"/>
    <property type="match status" value="1"/>
</dbReference>
<dbReference type="GO" id="GO:0008270">
    <property type="term" value="F:zinc ion binding"/>
    <property type="evidence" value="ECO:0007669"/>
    <property type="project" value="UniProtKB-KW"/>
</dbReference>
<dbReference type="InterPro" id="IPR038441">
    <property type="entry name" value="THAP_Znf_sf"/>
</dbReference>
<evidence type="ECO:0000313" key="9">
    <source>
        <dbReference type="Proteomes" id="UP000827092"/>
    </source>
</evidence>
<gene>
    <name evidence="8" type="ORF">JTE90_022741</name>
</gene>
<comment type="caution">
    <text evidence="8">The sequence shown here is derived from an EMBL/GenBank/DDBJ whole genome shotgun (WGS) entry which is preliminary data.</text>
</comment>
<dbReference type="PANTHER" id="PTHR46600:SF11">
    <property type="entry name" value="THAP DOMAIN-CONTAINING PROTEIN 10"/>
    <property type="match status" value="1"/>
</dbReference>
<reference evidence="8 9" key="1">
    <citation type="journal article" date="2022" name="Nat. Ecol. Evol.">
        <title>A masculinizing supergene underlies an exaggerated male reproductive morph in a spider.</title>
        <authorList>
            <person name="Hendrickx F."/>
            <person name="De Corte Z."/>
            <person name="Sonet G."/>
            <person name="Van Belleghem S.M."/>
            <person name="Kostlbacher S."/>
            <person name="Vangestel C."/>
        </authorList>
    </citation>
    <scope>NUCLEOTIDE SEQUENCE [LARGE SCALE GENOMIC DNA]</scope>
    <source>
        <strain evidence="8">W744_W776</strain>
    </source>
</reference>
<dbReference type="SMART" id="SM00980">
    <property type="entry name" value="THAP"/>
    <property type="match status" value="1"/>
</dbReference>
<keyword evidence="1" id="KW-0479">Metal-binding</keyword>
<evidence type="ECO:0000256" key="1">
    <source>
        <dbReference type="ARBA" id="ARBA00022723"/>
    </source>
</evidence>
<evidence type="ECO:0000256" key="6">
    <source>
        <dbReference type="SAM" id="MobiDB-lite"/>
    </source>
</evidence>
<evidence type="ECO:0000256" key="4">
    <source>
        <dbReference type="ARBA" id="ARBA00023125"/>
    </source>
</evidence>
<evidence type="ECO:0000259" key="7">
    <source>
        <dbReference type="PROSITE" id="PS50950"/>
    </source>
</evidence>
<feature type="domain" description="THAP-type" evidence="7">
    <location>
        <begin position="33"/>
        <end position="109"/>
    </location>
</feature>
<feature type="compositionally biased region" description="Basic and acidic residues" evidence="6">
    <location>
        <begin position="129"/>
        <end position="139"/>
    </location>
</feature>
<dbReference type="Gene3D" id="6.20.210.20">
    <property type="entry name" value="THAP domain"/>
    <property type="match status" value="1"/>
</dbReference>
<evidence type="ECO:0000313" key="8">
    <source>
        <dbReference type="EMBL" id="KAG8186153.1"/>
    </source>
</evidence>
<evidence type="ECO:0000256" key="2">
    <source>
        <dbReference type="ARBA" id="ARBA00022771"/>
    </source>
</evidence>
<sequence length="211" mass="24482">MLKHKNKVKGYKDLNLTLSRNVCKTFSQVIQLFKDSNIASWCYKRGLITLHSFPKDPKRRKEWESKVKKPNFMATNNHKICSQHFERECFEPLKTGGTWLKPDAVPTIFDLVMPVSLHKKNNGKKSSTKRKESGDESSTKRIIKNKRLCYLGDFDETTVITPENARKMLARAKSELVMLLQFRRSFMLTLHPMSIFGKLKYGNGKKLGDRI</sequence>
<dbReference type="InterPro" id="IPR026516">
    <property type="entry name" value="THAP1/10"/>
</dbReference>
<dbReference type="PANTHER" id="PTHR46600">
    <property type="entry name" value="THAP DOMAIN-CONTAINING"/>
    <property type="match status" value="1"/>
</dbReference>
<keyword evidence="4 5" id="KW-0238">DNA-binding</keyword>
<keyword evidence="9" id="KW-1185">Reference proteome</keyword>
<dbReference type="Pfam" id="PF05485">
    <property type="entry name" value="THAP"/>
    <property type="match status" value="1"/>
</dbReference>
<accession>A0AAV6UQU0</accession>
<dbReference type="AlphaFoldDB" id="A0AAV6UQU0"/>
<name>A0AAV6UQU0_9ARAC</name>
<keyword evidence="3" id="KW-0862">Zinc</keyword>
<evidence type="ECO:0000256" key="3">
    <source>
        <dbReference type="ARBA" id="ARBA00022833"/>
    </source>
</evidence>
<organism evidence="8 9">
    <name type="scientific">Oedothorax gibbosus</name>
    <dbReference type="NCBI Taxonomy" id="931172"/>
    <lineage>
        <taxon>Eukaryota</taxon>
        <taxon>Metazoa</taxon>
        <taxon>Ecdysozoa</taxon>
        <taxon>Arthropoda</taxon>
        <taxon>Chelicerata</taxon>
        <taxon>Arachnida</taxon>
        <taxon>Araneae</taxon>
        <taxon>Araneomorphae</taxon>
        <taxon>Entelegynae</taxon>
        <taxon>Araneoidea</taxon>
        <taxon>Linyphiidae</taxon>
        <taxon>Erigoninae</taxon>
        <taxon>Oedothorax</taxon>
    </lineage>
</organism>
<keyword evidence="2 5" id="KW-0863">Zinc-finger</keyword>
<dbReference type="SMART" id="SM00692">
    <property type="entry name" value="DM3"/>
    <property type="match status" value="1"/>
</dbReference>
<proteinExistence type="predicted"/>
<feature type="region of interest" description="Disordered" evidence="6">
    <location>
        <begin position="120"/>
        <end position="139"/>
    </location>
</feature>
<dbReference type="EMBL" id="JAFNEN010000311">
    <property type="protein sequence ID" value="KAG8186153.1"/>
    <property type="molecule type" value="Genomic_DNA"/>
</dbReference>
<dbReference type="GO" id="GO:0043565">
    <property type="term" value="F:sequence-specific DNA binding"/>
    <property type="evidence" value="ECO:0007669"/>
    <property type="project" value="InterPro"/>
</dbReference>
<dbReference type="Proteomes" id="UP000827092">
    <property type="component" value="Unassembled WGS sequence"/>
</dbReference>